<reference evidence="6 7" key="1">
    <citation type="submission" date="2017-08" db="EMBL/GenBank/DDBJ databases">
        <title>Halomonas binhaiensis sp. nov., isolated from saline alkaline soil.</title>
        <authorList>
            <person name="Wang D."/>
            <person name="Zhang G."/>
        </authorList>
    </citation>
    <scope>NUCLEOTIDE SEQUENCE [LARGE SCALE GENOMIC DNA]</scope>
    <source>
        <strain evidence="6 7">WN018</strain>
    </source>
</reference>
<keyword evidence="4" id="KW-0560">Oxidoreductase</keyword>
<dbReference type="RefSeq" id="WP_095604652.1">
    <property type="nucleotide sequence ID" value="NZ_NSKA01000010.1"/>
</dbReference>
<dbReference type="PIRSF" id="PIRSF015689">
    <property type="entry name" value="Actaldh_dh_actl"/>
    <property type="match status" value="1"/>
</dbReference>
<evidence type="ECO:0000256" key="1">
    <source>
        <dbReference type="ARBA" id="ARBA00009244"/>
    </source>
</evidence>
<dbReference type="NCBIfam" id="TIGR03215">
    <property type="entry name" value="ac_ald_DH_ac"/>
    <property type="match status" value="1"/>
</dbReference>
<gene>
    <name evidence="6" type="ORF">CK497_17975</name>
</gene>
<dbReference type="InterPro" id="IPR015426">
    <property type="entry name" value="Acetylaldehyde_DH_C"/>
</dbReference>
<dbReference type="Gene3D" id="3.30.360.10">
    <property type="entry name" value="Dihydrodipicolinate Reductase, domain 2"/>
    <property type="match status" value="1"/>
</dbReference>
<dbReference type="SUPFAM" id="SSF55347">
    <property type="entry name" value="Glyceraldehyde-3-phosphate dehydrogenase-like, C-terminal domain"/>
    <property type="match status" value="1"/>
</dbReference>
<dbReference type="InterPro" id="IPR000534">
    <property type="entry name" value="Semialdehyde_DH_NAD-bd"/>
</dbReference>
<accession>A0ABX4HDB3</accession>
<dbReference type="SUPFAM" id="SSF51735">
    <property type="entry name" value="NAD(P)-binding Rossmann-fold domains"/>
    <property type="match status" value="1"/>
</dbReference>
<evidence type="ECO:0000313" key="7">
    <source>
        <dbReference type="Proteomes" id="UP000218675"/>
    </source>
</evidence>
<protein>
    <recommendedName>
        <fullName evidence="4">Acetaldehyde dehydrogenase</fullName>
        <ecNumber evidence="4">1.2.1.10</ecNumber>
    </recommendedName>
    <alternativeName>
        <fullName evidence="4">Acetaldehyde dehydrogenase [acetylating]</fullName>
    </alternativeName>
</protein>
<evidence type="ECO:0000256" key="2">
    <source>
        <dbReference type="ARBA" id="ARBA00022797"/>
    </source>
</evidence>
<dbReference type="Proteomes" id="UP000218675">
    <property type="component" value="Unassembled WGS sequence"/>
</dbReference>
<name>A0ABX4HDB3_9GAMM</name>
<dbReference type="Pfam" id="PF01118">
    <property type="entry name" value="Semialdhyde_dh"/>
    <property type="match status" value="1"/>
</dbReference>
<dbReference type="SMART" id="SM00859">
    <property type="entry name" value="Semialdhyde_dh"/>
    <property type="match status" value="1"/>
</dbReference>
<feature type="domain" description="Semialdehyde dehydrogenase NAD-binding" evidence="5">
    <location>
        <begin position="6"/>
        <end position="122"/>
    </location>
</feature>
<dbReference type="EC" id="1.2.1.10" evidence="4"/>
<proteinExistence type="inferred from homology"/>
<comment type="caution">
    <text evidence="6">The sequence shown here is derived from an EMBL/GenBank/DDBJ whole genome shotgun (WGS) entry which is preliminary data.</text>
</comment>
<organism evidence="6 7">
    <name type="scientific">Vreelandella alkaliphila</name>
    <dbReference type="NCBI Taxonomy" id="272774"/>
    <lineage>
        <taxon>Bacteria</taxon>
        <taxon>Pseudomonadati</taxon>
        <taxon>Pseudomonadota</taxon>
        <taxon>Gammaproteobacteria</taxon>
        <taxon>Oceanospirillales</taxon>
        <taxon>Halomonadaceae</taxon>
        <taxon>Vreelandella</taxon>
    </lineage>
</organism>
<evidence type="ECO:0000256" key="4">
    <source>
        <dbReference type="HAMAP-Rule" id="MF_01657"/>
    </source>
</evidence>
<evidence type="ECO:0000259" key="5">
    <source>
        <dbReference type="SMART" id="SM00859"/>
    </source>
</evidence>
<keyword evidence="3 4" id="KW-0520">NAD</keyword>
<dbReference type="Pfam" id="PF09290">
    <property type="entry name" value="AcetDehyd-dimer"/>
    <property type="match status" value="1"/>
</dbReference>
<comment type="catalytic activity">
    <reaction evidence="4">
        <text>acetaldehyde + NAD(+) + CoA = acetyl-CoA + NADH + H(+)</text>
        <dbReference type="Rhea" id="RHEA:23288"/>
        <dbReference type="ChEBI" id="CHEBI:15343"/>
        <dbReference type="ChEBI" id="CHEBI:15378"/>
        <dbReference type="ChEBI" id="CHEBI:57287"/>
        <dbReference type="ChEBI" id="CHEBI:57288"/>
        <dbReference type="ChEBI" id="CHEBI:57540"/>
        <dbReference type="ChEBI" id="CHEBI:57945"/>
        <dbReference type="EC" id="1.2.1.10"/>
    </reaction>
</comment>
<keyword evidence="7" id="KW-1185">Reference proteome</keyword>
<dbReference type="HAMAP" id="MF_01657">
    <property type="entry name" value="Ac_ald_DH_ac"/>
    <property type="match status" value="1"/>
</dbReference>
<sequence length="313" mass="32927">MSKKVKVAIIGSGNIGTDLMIKILQHGQYLEMGAMVGIDPASDGLARAQRFGVPTTAEGIDGLLAMENVDDIKIVFDATSAGAHKRHNEMLQDRGINVIDLTPAAIGPYVIPSINMDEHLDAPNINMVTCGGQATIPMVAAVAQVARVHYGEIVASISSKSAGPGTRANIDEFTETTSQAIESCGGAAKGKAIIVLNPAEPPLIMRDSVFVLSEEADRNAIEASINAMVAAVQAYVPGYRLKQQVQFESVPVERPVNLPGLGLTHGLKTSIFLEVEGAAHYLPAYAGNLDIMTSAAKSCAERLAETRLLAAIA</sequence>
<feature type="active site" description="Acyl-thioester intermediate" evidence="4">
    <location>
        <position position="130"/>
    </location>
</feature>
<dbReference type="CDD" id="cd23933">
    <property type="entry name" value="ALDH_C"/>
    <property type="match status" value="1"/>
</dbReference>
<evidence type="ECO:0000256" key="3">
    <source>
        <dbReference type="ARBA" id="ARBA00023027"/>
    </source>
</evidence>
<evidence type="ECO:0000313" key="6">
    <source>
        <dbReference type="EMBL" id="PAU70380.1"/>
    </source>
</evidence>
<dbReference type="Gene3D" id="3.40.50.720">
    <property type="entry name" value="NAD(P)-binding Rossmann-like Domain"/>
    <property type="match status" value="1"/>
</dbReference>
<keyword evidence="2 4" id="KW-0058">Aromatic hydrocarbons catabolism</keyword>
<dbReference type="EMBL" id="NSKA01000010">
    <property type="protein sequence ID" value="PAU70380.1"/>
    <property type="molecule type" value="Genomic_DNA"/>
</dbReference>
<dbReference type="InterPro" id="IPR036291">
    <property type="entry name" value="NAD(P)-bd_dom_sf"/>
</dbReference>
<feature type="binding site" evidence="4">
    <location>
        <begin position="12"/>
        <end position="15"/>
    </location>
    <ligand>
        <name>NAD(+)</name>
        <dbReference type="ChEBI" id="CHEBI:57540"/>
    </ligand>
</feature>
<dbReference type="InterPro" id="IPR003361">
    <property type="entry name" value="Acetaldehyde_dehydrogenase"/>
</dbReference>
<feature type="binding site" evidence="4">
    <location>
        <position position="288"/>
    </location>
    <ligand>
        <name>NAD(+)</name>
        <dbReference type="ChEBI" id="CHEBI:57540"/>
    </ligand>
</feature>
<dbReference type="NCBIfam" id="NF006157">
    <property type="entry name" value="PRK08300.1"/>
    <property type="match status" value="1"/>
</dbReference>
<comment type="similarity">
    <text evidence="1 4">Belongs to the acetaldehyde dehydrogenase family.</text>
</comment>
<feature type="binding site" evidence="4">
    <location>
        <begin position="161"/>
        <end position="169"/>
    </location>
    <ligand>
        <name>NAD(+)</name>
        <dbReference type="ChEBI" id="CHEBI:57540"/>
    </ligand>
</feature>